<dbReference type="InterPro" id="IPR001077">
    <property type="entry name" value="COMT_C"/>
</dbReference>
<dbReference type="FunFam" id="1.10.10.10:FF:000213">
    <property type="entry name" value="Coniferyl alcohol 9-O-methyltransferase"/>
    <property type="match status" value="1"/>
</dbReference>
<comment type="caution">
    <text evidence="7">The sequence shown here is derived from an EMBL/GenBank/DDBJ whole genome shotgun (WGS) entry which is preliminary data.</text>
</comment>
<dbReference type="Pfam" id="PF08100">
    <property type="entry name" value="Dimerisation"/>
    <property type="match status" value="1"/>
</dbReference>
<sequence>MALPNYDIDEMYKTREVLDAQAHIWNYTFNFINSVSLKCAIQLGIPDIIHSHGQAMTLPDFVDALSINNNKAKLQDCIYRLMRILVHAGLFIQEKEGYLLTPTSRLLLKDEPNLSMIHYIHAMFDPIMMDPWHCLSQWIQSYGDQPTPFAITHSRPLFEYTREDTGFSCLFNEAMAHNNPLISSVVIEHCKGALQGLKSLVDVGGLEESKKLSYVGGDMFMSIPSAYAILLKVRMDLSTKSRVLMVVKVPKKLIKWWKMFNYVDQQKLIKILGNLTELLHVTPRPDLIEALLTFWDPSSLVFRFRECEMTSTLAEISGLLHLLYIEKDMIRA</sequence>
<dbReference type="PROSITE" id="PS51683">
    <property type="entry name" value="SAM_OMT_II"/>
    <property type="match status" value="1"/>
</dbReference>
<dbReference type="EMBL" id="AYRZ02000003">
    <property type="protein sequence ID" value="PHT87773.1"/>
    <property type="molecule type" value="Genomic_DNA"/>
</dbReference>
<evidence type="ECO:0008006" key="9">
    <source>
        <dbReference type="Google" id="ProtNLM"/>
    </source>
</evidence>
<proteinExistence type="inferred from homology"/>
<dbReference type="Proteomes" id="UP000222542">
    <property type="component" value="Unassembled WGS sequence"/>
</dbReference>
<comment type="similarity">
    <text evidence="4">Belongs to the class I-like SAM-binding methyltransferase superfamily. Cation-independent O-methyltransferase family. COMT subfamily.</text>
</comment>
<dbReference type="SUPFAM" id="SSF46785">
    <property type="entry name" value="Winged helix' DNA-binding domain"/>
    <property type="match status" value="1"/>
</dbReference>
<dbReference type="InterPro" id="IPR016461">
    <property type="entry name" value="COMT-like"/>
</dbReference>
<dbReference type="GO" id="GO:0009813">
    <property type="term" value="P:flavonoid biosynthetic process"/>
    <property type="evidence" value="ECO:0007669"/>
    <property type="project" value="UniProtKB-ARBA"/>
</dbReference>
<evidence type="ECO:0000256" key="2">
    <source>
        <dbReference type="ARBA" id="ARBA00022679"/>
    </source>
</evidence>
<dbReference type="InterPro" id="IPR036390">
    <property type="entry name" value="WH_DNA-bd_sf"/>
</dbReference>
<evidence type="ECO:0000313" key="7">
    <source>
        <dbReference type="EMBL" id="PHT87773.1"/>
    </source>
</evidence>
<dbReference type="GO" id="GO:0008171">
    <property type="term" value="F:O-methyltransferase activity"/>
    <property type="evidence" value="ECO:0000318"/>
    <property type="project" value="GO_Central"/>
</dbReference>
<feature type="domain" description="O-methyltransferase C-terminal" evidence="5">
    <location>
        <begin position="132"/>
        <end position="205"/>
    </location>
</feature>
<keyword evidence="8" id="KW-1185">Reference proteome</keyword>
<keyword evidence="3" id="KW-0949">S-adenosyl-L-methionine</keyword>
<dbReference type="Gene3D" id="3.40.50.150">
    <property type="entry name" value="Vaccinia Virus protein VP39"/>
    <property type="match status" value="1"/>
</dbReference>
<evidence type="ECO:0000259" key="6">
    <source>
        <dbReference type="Pfam" id="PF08100"/>
    </source>
</evidence>
<keyword evidence="2" id="KW-0808">Transferase</keyword>
<gene>
    <name evidence="7" type="ORF">T459_09879</name>
</gene>
<dbReference type="InterPro" id="IPR012967">
    <property type="entry name" value="COMT_dimerisation"/>
</dbReference>
<protein>
    <recommendedName>
        <fullName evidence="9">Trans-resveratrol di-O-methyltransferase-like</fullName>
    </recommendedName>
</protein>
<reference evidence="7 8" key="2">
    <citation type="journal article" date="2017" name="Genome Biol.">
        <title>New reference genome sequences of hot pepper reveal the massive evolution of plant disease-resistance genes by retroduplication.</title>
        <authorList>
            <person name="Kim S."/>
            <person name="Park J."/>
            <person name="Yeom S.I."/>
            <person name="Kim Y.M."/>
            <person name="Seo E."/>
            <person name="Kim K.T."/>
            <person name="Kim M.S."/>
            <person name="Lee J.M."/>
            <person name="Cheong K."/>
            <person name="Shin H.S."/>
            <person name="Kim S.B."/>
            <person name="Han K."/>
            <person name="Lee J."/>
            <person name="Park M."/>
            <person name="Lee H.A."/>
            <person name="Lee H.Y."/>
            <person name="Lee Y."/>
            <person name="Oh S."/>
            <person name="Lee J.H."/>
            <person name="Choi E."/>
            <person name="Choi E."/>
            <person name="Lee S.E."/>
            <person name="Jeon J."/>
            <person name="Kim H."/>
            <person name="Choi G."/>
            <person name="Song H."/>
            <person name="Lee J."/>
            <person name="Lee S.C."/>
            <person name="Kwon J.K."/>
            <person name="Lee H.Y."/>
            <person name="Koo N."/>
            <person name="Hong Y."/>
            <person name="Kim R.W."/>
            <person name="Kang W.H."/>
            <person name="Huh J.H."/>
            <person name="Kang B.C."/>
            <person name="Yang T.J."/>
            <person name="Lee Y.H."/>
            <person name="Bennetzen J.L."/>
            <person name="Choi D."/>
        </authorList>
    </citation>
    <scope>NUCLEOTIDE SEQUENCE [LARGE SCALE GENOMIC DNA]</scope>
    <source>
        <strain evidence="8">cv. CM334</strain>
    </source>
</reference>
<evidence type="ECO:0000313" key="8">
    <source>
        <dbReference type="Proteomes" id="UP000222542"/>
    </source>
</evidence>
<name>A0A2G3A0L3_CAPAN</name>
<feature type="domain" description="O-methyltransferase dimerisation" evidence="6">
    <location>
        <begin position="25"/>
        <end position="110"/>
    </location>
</feature>
<dbReference type="Gene3D" id="1.10.10.10">
    <property type="entry name" value="Winged helix-like DNA-binding domain superfamily/Winged helix DNA-binding domain"/>
    <property type="match status" value="1"/>
</dbReference>
<accession>A0A2G3A0L3</accession>
<dbReference type="SUPFAM" id="SSF53335">
    <property type="entry name" value="S-adenosyl-L-methionine-dependent methyltransferases"/>
    <property type="match status" value="1"/>
</dbReference>
<evidence type="ECO:0000259" key="5">
    <source>
        <dbReference type="Pfam" id="PF00891"/>
    </source>
</evidence>
<dbReference type="GO" id="GO:0032259">
    <property type="term" value="P:methylation"/>
    <property type="evidence" value="ECO:0000318"/>
    <property type="project" value="GO_Central"/>
</dbReference>
<evidence type="ECO:0000256" key="3">
    <source>
        <dbReference type="ARBA" id="ARBA00022691"/>
    </source>
</evidence>
<dbReference type="InterPro" id="IPR029063">
    <property type="entry name" value="SAM-dependent_MTases_sf"/>
</dbReference>
<organism evidence="7 8">
    <name type="scientific">Capsicum annuum</name>
    <name type="common">Capsicum pepper</name>
    <dbReference type="NCBI Taxonomy" id="4072"/>
    <lineage>
        <taxon>Eukaryota</taxon>
        <taxon>Viridiplantae</taxon>
        <taxon>Streptophyta</taxon>
        <taxon>Embryophyta</taxon>
        <taxon>Tracheophyta</taxon>
        <taxon>Spermatophyta</taxon>
        <taxon>Magnoliopsida</taxon>
        <taxon>eudicotyledons</taxon>
        <taxon>Gunneridae</taxon>
        <taxon>Pentapetalae</taxon>
        <taxon>asterids</taxon>
        <taxon>lamiids</taxon>
        <taxon>Solanales</taxon>
        <taxon>Solanaceae</taxon>
        <taxon>Solanoideae</taxon>
        <taxon>Capsiceae</taxon>
        <taxon>Capsicum</taxon>
    </lineage>
</organism>
<dbReference type="AlphaFoldDB" id="A0A2G3A0L3"/>
<evidence type="ECO:0000256" key="1">
    <source>
        <dbReference type="ARBA" id="ARBA00022603"/>
    </source>
</evidence>
<dbReference type="InterPro" id="IPR036388">
    <property type="entry name" value="WH-like_DNA-bd_sf"/>
</dbReference>
<keyword evidence="1" id="KW-0489">Methyltransferase</keyword>
<evidence type="ECO:0000256" key="4">
    <source>
        <dbReference type="ARBA" id="ARBA00034481"/>
    </source>
</evidence>
<dbReference type="PANTHER" id="PTHR11746">
    <property type="entry name" value="O-METHYLTRANSFERASE"/>
    <property type="match status" value="1"/>
</dbReference>
<reference evidence="7 8" key="1">
    <citation type="journal article" date="2014" name="Nat. Genet.">
        <title>Genome sequence of the hot pepper provides insights into the evolution of pungency in Capsicum species.</title>
        <authorList>
            <person name="Kim S."/>
            <person name="Park M."/>
            <person name="Yeom S.I."/>
            <person name="Kim Y.M."/>
            <person name="Lee J.M."/>
            <person name="Lee H.A."/>
            <person name="Seo E."/>
            <person name="Choi J."/>
            <person name="Cheong K."/>
            <person name="Kim K.T."/>
            <person name="Jung K."/>
            <person name="Lee G.W."/>
            <person name="Oh S.K."/>
            <person name="Bae C."/>
            <person name="Kim S.B."/>
            <person name="Lee H.Y."/>
            <person name="Kim S.Y."/>
            <person name="Kim M.S."/>
            <person name="Kang B.C."/>
            <person name="Jo Y.D."/>
            <person name="Yang H.B."/>
            <person name="Jeong H.J."/>
            <person name="Kang W.H."/>
            <person name="Kwon J.K."/>
            <person name="Shin C."/>
            <person name="Lim J.Y."/>
            <person name="Park J.H."/>
            <person name="Huh J.H."/>
            <person name="Kim J.S."/>
            <person name="Kim B.D."/>
            <person name="Cohen O."/>
            <person name="Paran I."/>
            <person name="Suh M.C."/>
            <person name="Lee S.B."/>
            <person name="Kim Y.K."/>
            <person name="Shin Y."/>
            <person name="Noh S.J."/>
            <person name="Park J."/>
            <person name="Seo Y.S."/>
            <person name="Kwon S.Y."/>
            <person name="Kim H.A."/>
            <person name="Park J.M."/>
            <person name="Kim H.J."/>
            <person name="Choi S.B."/>
            <person name="Bosland P.W."/>
            <person name="Reeves G."/>
            <person name="Jo S.H."/>
            <person name="Lee B.W."/>
            <person name="Cho H.T."/>
            <person name="Choi H.S."/>
            <person name="Lee M.S."/>
            <person name="Yu Y."/>
            <person name="Do Choi Y."/>
            <person name="Park B.S."/>
            <person name="van Deynze A."/>
            <person name="Ashrafi H."/>
            <person name="Hill T."/>
            <person name="Kim W.T."/>
            <person name="Pai H.S."/>
            <person name="Ahn H.K."/>
            <person name="Yeam I."/>
            <person name="Giovannoni J.J."/>
            <person name="Rose J.K."/>
            <person name="Sorensen I."/>
            <person name="Lee S.J."/>
            <person name="Kim R.W."/>
            <person name="Choi I.Y."/>
            <person name="Choi B.S."/>
            <person name="Lim J.S."/>
            <person name="Lee Y.H."/>
            <person name="Choi D."/>
        </authorList>
    </citation>
    <scope>NUCLEOTIDE SEQUENCE [LARGE SCALE GENOMIC DNA]</scope>
    <source>
        <strain evidence="8">cv. CM334</strain>
    </source>
</reference>
<dbReference type="Pfam" id="PF00891">
    <property type="entry name" value="Methyltransf_2"/>
    <property type="match status" value="1"/>
</dbReference>
<dbReference type="Gramene" id="PHT87773">
    <property type="protein sequence ID" value="PHT87773"/>
    <property type="gene ID" value="T459_09879"/>
</dbReference>
<dbReference type="GO" id="GO:0008757">
    <property type="term" value="F:S-adenosylmethionine-dependent methyltransferase activity"/>
    <property type="evidence" value="ECO:0000318"/>
    <property type="project" value="GO_Central"/>
</dbReference>
<dbReference type="GO" id="GO:0046983">
    <property type="term" value="F:protein dimerization activity"/>
    <property type="evidence" value="ECO:0007669"/>
    <property type="project" value="InterPro"/>
</dbReference>